<dbReference type="PANTHER" id="PTHR10676">
    <property type="entry name" value="DYNEIN HEAVY CHAIN FAMILY PROTEIN"/>
    <property type="match status" value="1"/>
</dbReference>
<evidence type="ECO:0000256" key="1">
    <source>
        <dbReference type="SAM" id="Coils"/>
    </source>
</evidence>
<dbReference type="EMBL" id="CM001266">
    <property type="protein sequence ID" value="EHH23136.1"/>
    <property type="molecule type" value="Genomic_DNA"/>
</dbReference>
<evidence type="ECO:0000256" key="2">
    <source>
        <dbReference type="SAM" id="MobiDB-lite"/>
    </source>
</evidence>
<protein>
    <recommendedName>
        <fullName evidence="6">Dynein heavy chain domain 1</fullName>
    </recommendedName>
</protein>
<sequence>MLPQVLGCELLKGLNVLDLGLNMEILEEQMLHEILCRECPELETRWQNLKIRALDTCKAVEAAEERLLTMLLFQNPKRQKPAKFLRNMVRAQGKLCQLRAHCEELEGQKLQEMVSWAPYRPVVWHGIAMVKALSQLQNLLPLFRMSPEKWLAVTKQALDSMKPREINHGEDLASHLLQLRAHLTRQLLGSTVTALGLTQVPLVGALGALALLQVTGKASELERLALWPGLAASPSTVHSKPVSGVARPAWLGPKAWHECEMLELLPPFVGLCASLAGHSNAWQAYLSLSSTVLGPAPGPGPEPLSLLQKLILWRVLRPECLAGALADFTTSLLGRPLDENMGAPTMPFKHSRATQPMLILLPLPGHPTATLHPLTVIQNLAAKYQQGQKHLQVIALGSEVWDPVSVVVSTLSQAMYEGHWLVLDNCHLMPHWPKELLQLLLELLGRAKVVADLESEQLLGQPESRNVATVHRDFRLWLIVPAESSASLPAVLTQHSMPVFWNQSLELGHVLIDSVELAQQGLYMQPPTQALPLLLLHGLLLHRQLYGTRLQAHRGRWSQVTLTQVLQTQDQLWASLSNPRAAMQELAASVFYGGPLEDTEDREALFSLTQACLSPSSRNWVQPHTPQSLLARLMPLPELRELDAMAECKAQMHLLPSPPEPRLCGLSEGPQAWLLRRQSRVLLSALQRSSPVWVPESRGGAQLAERRLRQRLVQVNRRLESLQDLLTNLVRQDESGAPRSVLGPNARRPLEGVLETEALELSRLVGTLQRDLDCLLQQLKGAPPCPSRRCAAVAHALWTGRLPLPWRPHAPAGPQPPWHWLRQLSRRGQLLVRYLGVGADANSDVPERVFHLSAFRHPRRLLLALRGEAALDQNVPSSNFPGSRGAVSSPLPYKRLEMNSNPLHLRVENGPNPTVPERGLLLIGLQVLHAEWDPIAGALQDSPSSQPSPLPPVSISTQAPGTSDLPPPADLTVYSCPVYMGGPLGNTKLQSRNIVMHLPLPTKLTPNTCVQRRVHVCSPPLS</sequence>
<accession>F7C3K4</accession>
<evidence type="ECO:0000259" key="4">
    <source>
        <dbReference type="Pfam" id="PF18199"/>
    </source>
</evidence>
<dbReference type="Gene3D" id="3.40.50.300">
    <property type="entry name" value="P-loop containing nucleotide triphosphate hydrolases"/>
    <property type="match status" value="1"/>
</dbReference>
<dbReference type="InterPro" id="IPR041228">
    <property type="entry name" value="Dynein_C"/>
</dbReference>
<dbReference type="Pfam" id="PF03028">
    <property type="entry name" value="Dynein_heavy"/>
    <property type="match status" value="1"/>
</dbReference>
<feature type="region of interest" description="Disordered" evidence="2">
    <location>
        <begin position="938"/>
        <end position="967"/>
    </location>
</feature>
<dbReference type="FunFam" id="3.40.50.300:FF:001540">
    <property type="entry name" value="Dynein heavy chain domain 1"/>
    <property type="match status" value="1"/>
</dbReference>
<proteinExistence type="predicted"/>
<dbReference type="FunFam" id="1.10.8.720:FF:000018">
    <property type="entry name" value="Uncharacterized protein"/>
    <property type="match status" value="1"/>
</dbReference>
<keyword evidence="1" id="KW-0175">Coiled coil</keyword>
<feature type="coiled-coil region" evidence="1">
    <location>
        <begin position="705"/>
        <end position="732"/>
    </location>
</feature>
<evidence type="ECO:0008006" key="6">
    <source>
        <dbReference type="Google" id="ProtNLM"/>
    </source>
</evidence>
<dbReference type="GO" id="GO:0051959">
    <property type="term" value="F:dynein light intermediate chain binding"/>
    <property type="evidence" value="ECO:0007669"/>
    <property type="project" value="InterPro"/>
</dbReference>
<dbReference type="AlphaFoldDB" id="F7C3K4"/>
<dbReference type="GO" id="GO:0008569">
    <property type="term" value="F:minus-end-directed microtubule motor activity"/>
    <property type="evidence" value="ECO:0007669"/>
    <property type="project" value="InterPro"/>
</dbReference>
<dbReference type="InterPro" id="IPR027417">
    <property type="entry name" value="P-loop_NTPase"/>
</dbReference>
<dbReference type="InterPro" id="IPR004273">
    <property type="entry name" value="Dynein_heavy_D6_P-loop"/>
</dbReference>
<organism evidence="5">
    <name type="scientific">Macaca mulatta</name>
    <name type="common">Rhesus macaque</name>
    <dbReference type="NCBI Taxonomy" id="9544"/>
    <lineage>
        <taxon>Eukaryota</taxon>
        <taxon>Metazoa</taxon>
        <taxon>Chordata</taxon>
        <taxon>Craniata</taxon>
        <taxon>Vertebrata</taxon>
        <taxon>Euteleostomi</taxon>
        <taxon>Mammalia</taxon>
        <taxon>Eutheria</taxon>
        <taxon>Euarchontoglires</taxon>
        <taxon>Primates</taxon>
        <taxon>Haplorrhini</taxon>
        <taxon>Catarrhini</taxon>
        <taxon>Cercopithecidae</taxon>
        <taxon>Cercopithecinae</taxon>
        <taxon>Macaca</taxon>
    </lineage>
</organism>
<dbReference type="GO" id="GO:0045505">
    <property type="term" value="F:dynein intermediate chain binding"/>
    <property type="evidence" value="ECO:0007669"/>
    <property type="project" value="InterPro"/>
</dbReference>
<feature type="domain" description="Dynein heavy chain C-terminal" evidence="4">
    <location>
        <begin position="710"/>
        <end position="1016"/>
    </location>
</feature>
<dbReference type="GO" id="GO:0030286">
    <property type="term" value="C:dynein complex"/>
    <property type="evidence" value="ECO:0007669"/>
    <property type="project" value="InterPro"/>
</dbReference>
<gene>
    <name evidence="5" type="ORF">EGK_06533</name>
</gene>
<evidence type="ECO:0000259" key="3">
    <source>
        <dbReference type="Pfam" id="PF03028"/>
    </source>
</evidence>
<dbReference type="Proteomes" id="UP000013456">
    <property type="component" value="Chromosome 14"/>
</dbReference>
<dbReference type="InterPro" id="IPR026983">
    <property type="entry name" value="DHC"/>
</dbReference>
<name>F7C3K4_MACMU</name>
<reference evidence="5" key="1">
    <citation type="journal article" date="2011" name="Nat. Biotechnol.">
        <title>Genome sequencing and comparison of two nonhuman primate animal models, the cynomolgus and Chinese rhesus macaques.</title>
        <authorList>
            <person name="Yan G."/>
            <person name="Zhang G."/>
            <person name="Fang X."/>
            <person name="Zhang Y."/>
            <person name="Li C."/>
            <person name="Ling F."/>
            <person name="Cooper D.N."/>
            <person name="Li Q."/>
            <person name="Li Y."/>
            <person name="van Gool A.J."/>
            <person name="Du H."/>
            <person name="Chen J."/>
            <person name="Chen R."/>
            <person name="Zhang P."/>
            <person name="Huang Z."/>
            <person name="Thompson J.R."/>
            <person name="Meng Y."/>
            <person name="Bai Y."/>
            <person name="Wang J."/>
            <person name="Zhuo M."/>
            <person name="Wang T."/>
            <person name="Huang Y."/>
            <person name="Wei L."/>
            <person name="Li J."/>
            <person name="Wang Z."/>
            <person name="Hu H."/>
            <person name="Yang P."/>
            <person name="Le L."/>
            <person name="Stenson P.D."/>
            <person name="Li B."/>
            <person name="Liu X."/>
            <person name="Ball E.V."/>
            <person name="An N."/>
            <person name="Huang Q."/>
            <person name="Zhang Y."/>
            <person name="Fan W."/>
            <person name="Zhang X."/>
            <person name="Li Y."/>
            <person name="Wang W."/>
            <person name="Katze M.G."/>
            <person name="Su B."/>
            <person name="Nielsen R."/>
            <person name="Yang H."/>
            <person name="Wang J."/>
            <person name="Wang X."/>
            <person name="Wang J."/>
        </authorList>
    </citation>
    <scope>NUCLEOTIDE SEQUENCE [LARGE SCALE GENOMIC DNA]</scope>
    <source>
        <strain evidence="5">CR-5</strain>
    </source>
</reference>
<dbReference type="Pfam" id="PF18199">
    <property type="entry name" value="Dynein_C"/>
    <property type="match status" value="1"/>
</dbReference>
<dbReference type="PANTHER" id="PTHR10676:SF359">
    <property type="entry name" value="DYNEIN HEAVY CHAIN DOMAIN-CONTAINING PROTEIN 1"/>
    <property type="match status" value="1"/>
</dbReference>
<dbReference type="Gene3D" id="1.20.1270.280">
    <property type="match status" value="1"/>
</dbReference>
<dbReference type="GO" id="GO:0007018">
    <property type="term" value="P:microtubule-based movement"/>
    <property type="evidence" value="ECO:0007669"/>
    <property type="project" value="InterPro"/>
</dbReference>
<feature type="domain" description="Dynein heavy chain region D6 P-loop" evidence="3">
    <location>
        <begin position="371"/>
        <end position="497"/>
    </location>
</feature>
<evidence type="ECO:0000313" key="5">
    <source>
        <dbReference type="EMBL" id="EHH23136.1"/>
    </source>
</evidence>